<dbReference type="PANTHER" id="PTHR45947:SF3">
    <property type="entry name" value="SULFOQUINOVOSYL TRANSFERASE SQD2"/>
    <property type="match status" value="1"/>
</dbReference>
<comment type="caution">
    <text evidence="3">The sequence shown here is derived from an EMBL/GenBank/DDBJ whole genome shotgun (WGS) entry which is preliminary data.</text>
</comment>
<dbReference type="InterPro" id="IPR028098">
    <property type="entry name" value="Glyco_trans_4-like_N"/>
</dbReference>
<reference evidence="3 4" key="1">
    <citation type="submission" date="2008-08" db="EMBL/GenBank/DDBJ databases">
        <title>Draft genome sequence of Bacteroides plebeius (DSM 17135).</title>
        <authorList>
            <person name="Sudarsanam P."/>
            <person name="Ley R."/>
            <person name="Guruge J."/>
            <person name="Turnbaugh P.J."/>
            <person name="Mahowald M."/>
            <person name="Liep D."/>
            <person name="Gordon J."/>
        </authorList>
    </citation>
    <scope>NUCLEOTIDE SEQUENCE [LARGE SCALE GENOMIC DNA]</scope>
    <source>
        <strain evidence="4">DSM 17135 / JCM 12973 / M2</strain>
    </source>
</reference>
<dbReference type="Proteomes" id="UP000003452">
    <property type="component" value="Unassembled WGS sequence"/>
</dbReference>
<dbReference type="AlphaFoldDB" id="B5CYW3"/>
<keyword evidence="3" id="KW-0328">Glycosyltransferase</keyword>
<dbReference type="Pfam" id="PF00534">
    <property type="entry name" value="Glycos_transf_1"/>
    <property type="match status" value="1"/>
</dbReference>
<sequence>MHKPLRVLFFIDRLRLGGIQALAKDILAHNDRNRMVIDMLNLDDGIEYPLKKELTDMGITVYQLKNIWLRTPLDFFSYWKAVDEFFKNHHDYDVVHVHSGSKNYYILKAAKKWGIPVRVAHSHNTGFQSKNPVSILLGNFLKTPMKKNATHLVGCSKLACEWLFGKGCVEKGKARVILNAIDCKQFIYDETVRKEVRKELGLEDNFVIGHVGRFENQKNHSFLLDIFVEVVKMKPEARLVLVGIGSLMEAMKAKVKALGLTEKVIFLGFRSDRERIMQGMDSFVFPSLYEGLSVVLIEAQASGMPVFVSDSTTTEVSYSPYIKFLSLKQNAQEWAKEVVKRGAVERMDMSLEIRNSGFEINGMIDSLYQLYTESQNN</sequence>
<dbReference type="RefSeq" id="WP_007561358.1">
    <property type="nucleotide sequence ID" value="NZ_DS990130.1"/>
</dbReference>
<accession>B5CYW3</accession>
<evidence type="ECO:0000313" key="4">
    <source>
        <dbReference type="Proteomes" id="UP000003452"/>
    </source>
</evidence>
<evidence type="ECO:0000259" key="1">
    <source>
        <dbReference type="Pfam" id="PF00534"/>
    </source>
</evidence>
<reference evidence="3 4" key="2">
    <citation type="submission" date="2008-08" db="EMBL/GenBank/DDBJ databases">
        <authorList>
            <person name="Fulton L."/>
            <person name="Clifton S."/>
            <person name="Fulton B."/>
            <person name="Xu J."/>
            <person name="Minx P."/>
            <person name="Pepin K.H."/>
            <person name="Johnson M."/>
            <person name="Thiruvilangam P."/>
            <person name="Bhonagiri V."/>
            <person name="Nash W.E."/>
            <person name="Mardis E.R."/>
            <person name="Wilson R.K."/>
        </authorList>
    </citation>
    <scope>NUCLEOTIDE SEQUENCE [LARGE SCALE GENOMIC DNA]</scope>
    <source>
        <strain evidence="4">DSM 17135 / JCM 12973 / M2</strain>
    </source>
</reference>
<gene>
    <name evidence="3" type="ORF">BACPLE_01920</name>
</gene>
<evidence type="ECO:0000259" key="2">
    <source>
        <dbReference type="Pfam" id="PF13439"/>
    </source>
</evidence>
<proteinExistence type="predicted"/>
<dbReference type="InterPro" id="IPR050194">
    <property type="entry name" value="Glycosyltransferase_grp1"/>
</dbReference>
<dbReference type="Pfam" id="PF13439">
    <property type="entry name" value="Glyco_transf_4"/>
    <property type="match status" value="1"/>
</dbReference>
<dbReference type="PANTHER" id="PTHR45947">
    <property type="entry name" value="SULFOQUINOVOSYL TRANSFERASE SQD2"/>
    <property type="match status" value="1"/>
</dbReference>
<keyword evidence="3" id="KW-0808">Transferase</keyword>
<dbReference type="HOGENOM" id="CLU_009583_33_1_10"/>
<dbReference type="EC" id="2.4.-.-" evidence="3"/>
<dbReference type="GO" id="GO:0016757">
    <property type="term" value="F:glycosyltransferase activity"/>
    <property type="evidence" value="ECO:0007669"/>
    <property type="project" value="UniProtKB-KW"/>
</dbReference>
<dbReference type="Gene3D" id="3.40.50.2000">
    <property type="entry name" value="Glycogen Phosphorylase B"/>
    <property type="match status" value="2"/>
</dbReference>
<dbReference type="EMBL" id="ABQC02000019">
    <property type="protein sequence ID" value="EDY95644.1"/>
    <property type="molecule type" value="Genomic_DNA"/>
</dbReference>
<name>B5CYW3_PHOPM</name>
<dbReference type="SUPFAM" id="SSF53756">
    <property type="entry name" value="UDP-Glycosyltransferase/glycogen phosphorylase"/>
    <property type="match status" value="1"/>
</dbReference>
<feature type="domain" description="Glycosyltransferase subfamily 4-like N-terminal" evidence="2">
    <location>
        <begin position="57"/>
        <end position="184"/>
    </location>
</feature>
<dbReference type="InterPro" id="IPR001296">
    <property type="entry name" value="Glyco_trans_1"/>
</dbReference>
<evidence type="ECO:0000313" key="3">
    <source>
        <dbReference type="EMBL" id="EDY95644.1"/>
    </source>
</evidence>
<dbReference type="OrthoDB" id="9806653at2"/>
<feature type="domain" description="Glycosyl transferase family 1" evidence="1">
    <location>
        <begin position="193"/>
        <end position="337"/>
    </location>
</feature>
<protein>
    <submittedName>
        <fullName evidence="3">Glycosyltransferase, group 1 family protein</fullName>
        <ecNumber evidence="3">2.4.-.-</ecNumber>
    </submittedName>
</protein>
<dbReference type="eggNOG" id="COG0438">
    <property type="taxonomic scope" value="Bacteria"/>
</dbReference>
<organism evidence="3 4">
    <name type="scientific">Phocaeicola plebeius (strain DSM 17135 / JCM 12973 / CCUG 54634 / M2)</name>
    <name type="common">Bacteroides plebeius</name>
    <dbReference type="NCBI Taxonomy" id="484018"/>
    <lineage>
        <taxon>Bacteria</taxon>
        <taxon>Pseudomonadati</taxon>
        <taxon>Bacteroidota</taxon>
        <taxon>Bacteroidia</taxon>
        <taxon>Bacteroidales</taxon>
        <taxon>Bacteroidaceae</taxon>
        <taxon>Phocaeicola</taxon>
    </lineage>
</organism>
<dbReference type="GeneID" id="43184926"/>